<keyword evidence="1" id="KW-0472">Membrane</keyword>
<proteinExistence type="predicted"/>
<feature type="transmembrane region" description="Helical" evidence="1">
    <location>
        <begin position="84"/>
        <end position="105"/>
    </location>
</feature>
<keyword evidence="1" id="KW-1133">Transmembrane helix</keyword>
<dbReference type="KEGG" id="ptx:ABW99_13215"/>
<feature type="transmembrane region" description="Helical" evidence="1">
    <location>
        <begin position="348"/>
        <end position="372"/>
    </location>
</feature>
<feature type="transmembrane region" description="Helical" evidence="1">
    <location>
        <begin position="257"/>
        <end position="277"/>
    </location>
</feature>
<dbReference type="EMBL" id="CP011568">
    <property type="protein sequence ID" value="AKJ69024.1"/>
    <property type="molecule type" value="Genomic_DNA"/>
</dbReference>
<evidence type="ECO:0000313" key="3">
    <source>
        <dbReference type="EMBL" id="AKJ69024.1"/>
    </source>
</evidence>
<dbReference type="PATRIC" id="fig|445709.3.peg.2800"/>
<dbReference type="GO" id="GO:0016020">
    <property type="term" value="C:membrane"/>
    <property type="evidence" value="ECO:0007669"/>
    <property type="project" value="TreeGrafter"/>
</dbReference>
<dbReference type="GO" id="GO:0009103">
    <property type="term" value="P:lipopolysaccharide biosynthetic process"/>
    <property type="evidence" value="ECO:0007669"/>
    <property type="project" value="TreeGrafter"/>
</dbReference>
<dbReference type="GO" id="GO:0016747">
    <property type="term" value="F:acyltransferase activity, transferring groups other than amino-acyl groups"/>
    <property type="evidence" value="ECO:0007669"/>
    <property type="project" value="InterPro"/>
</dbReference>
<evidence type="ECO:0000256" key="1">
    <source>
        <dbReference type="SAM" id="Phobius"/>
    </source>
</evidence>
<organism evidence="3 4">
    <name type="scientific">Pandoraea thiooxydans</name>
    <dbReference type="NCBI Taxonomy" id="445709"/>
    <lineage>
        <taxon>Bacteria</taxon>
        <taxon>Pseudomonadati</taxon>
        <taxon>Pseudomonadota</taxon>
        <taxon>Betaproteobacteria</taxon>
        <taxon>Burkholderiales</taxon>
        <taxon>Burkholderiaceae</taxon>
        <taxon>Pandoraea</taxon>
    </lineage>
</organism>
<feature type="domain" description="Acyltransferase 3" evidence="2">
    <location>
        <begin position="47"/>
        <end position="367"/>
    </location>
</feature>
<dbReference type="AlphaFoldDB" id="A0A0G3ESM9"/>
<reference evidence="4" key="1">
    <citation type="submission" date="2015-06" db="EMBL/GenBank/DDBJ databases">
        <authorList>
            <person name="Lim Y.L."/>
            <person name="Ee R."/>
            <person name="Yong D."/>
            <person name="How K.Y."/>
            <person name="Yin W.F."/>
            <person name="Chan K.G."/>
        </authorList>
    </citation>
    <scope>NUCLEOTIDE SEQUENCE [LARGE SCALE GENOMIC DNA]</scope>
    <source>
        <strain evidence="4">DSM 25325</strain>
    </source>
</reference>
<dbReference type="InterPro" id="IPR002656">
    <property type="entry name" value="Acyl_transf_3_dom"/>
</dbReference>
<keyword evidence="1" id="KW-0812">Transmembrane</keyword>
<accession>A0A0G3ESM9</accession>
<dbReference type="PANTHER" id="PTHR23028">
    <property type="entry name" value="ACETYLTRANSFERASE"/>
    <property type="match status" value="1"/>
</dbReference>
<dbReference type="Pfam" id="PF01757">
    <property type="entry name" value="Acyl_transf_3"/>
    <property type="match status" value="1"/>
</dbReference>
<dbReference type="OrthoDB" id="9814807at2"/>
<dbReference type="STRING" id="445709.ABW99_13215"/>
<feature type="transmembrane region" description="Helical" evidence="1">
    <location>
        <begin position="313"/>
        <end position="336"/>
    </location>
</feature>
<protein>
    <recommendedName>
        <fullName evidence="2">Acyltransferase 3 domain-containing protein</fullName>
    </recommendedName>
</protein>
<sequence length="406" mass="45719">MQLAGIALIVPCALITVLLLAVASLLASRCTFYKKLIDQEIASERFHSIDGLRGFLALGVLFHHSVITYFYYLKGSWTVPPSRLATFFGQGGVAMFFMVTAFLFWNRALIGGARFDAKRFFWSRLCRMVPMFWFSAALLIITAFALTHFRMNVSFVEIARQIVSWLTFTIPGNPDVNGFKNTFLINTVYWSLVYEWKFYLLFPLLALFAEGWAALVPALISAILIALFSQTHVEWYFLYGALAATLGMRSAKLKQFATTRFASVVVVGLFVCIAMFVPTVYRVAAAPLLFLPFLLIANGNTLFGLLTCRPARVLGAISYSIYLLHNFVLYLIVRLVNHFVAIPTMAVVTYWCVISVVAIATVLFASVTFRFVEHPFLKLKMPTWMLPSQDSLRRGADMERKSSVPS</sequence>
<feature type="transmembrane region" description="Helical" evidence="1">
    <location>
        <begin position="198"/>
        <end position="228"/>
    </location>
</feature>
<feature type="transmembrane region" description="Helical" evidence="1">
    <location>
        <begin position="6"/>
        <end position="27"/>
    </location>
</feature>
<name>A0A0G3ESM9_9BURK</name>
<evidence type="ECO:0000313" key="4">
    <source>
        <dbReference type="Proteomes" id="UP000036700"/>
    </source>
</evidence>
<keyword evidence="4" id="KW-1185">Reference proteome</keyword>
<dbReference type="PANTHER" id="PTHR23028:SF53">
    <property type="entry name" value="ACYL_TRANSF_3 DOMAIN-CONTAINING PROTEIN"/>
    <property type="match status" value="1"/>
</dbReference>
<dbReference type="InterPro" id="IPR050879">
    <property type="entry name" value="Acyltransferase_3"/>
</dbReference>
<gene>
    <name evidence="3" type="ORF">ABW99_13215</name>
</gene>
<feature type="transmembrane region" description="Helical" evidence="1">
    <location>
        <begin position="283"/>
        <end position="306"/>
    </location>
</feature>
<feature type="transmembrane region" description="Helical" evidence="1">
    <location>
        <begin position="55"/>
        <end position="72"/>
    </location>
</feature>
<dbReference type="Proteomes" id="UP000036700">
    <property type="component" value="Chromosome"/>
</dbReference>
<feature type="transmembrane region" description="Helical" evidence="1">
    <location>
        <begin position="125"/>
        <end position="146"/>
    </location>
</feature>
<dbReference type="RefSeq" id="WP_047214921.1">
    <property type="nucleotide sequence ID" value="NZ_CP011568.3"/>
</dbReference>
<evidence type="ECO:0000259" key="2">
    <source>
        <dbReference type="Pfam" id="PF01757"/>
    </source>
</evidence>